<evidence type="ECO:0000313" key="2">
    <source>
        <dbReference type="EMBL" id="ETO09076.1"/>
    </source>
</evidence>
<dbReference type="AlphaFoldDB" id="X6M5Z8"/>
<name>X6M5Z8_RETFI</name>
<feature type="non-terminal residue" evidence="2">
    <location>
        <position position="449"/>
    </location>
</feature>
<feature type="compositionally biased region" description="Low complexity" evidence="1">
    <location>
        <begin position="134"/>
        <end position="145"/>
    </location>
</feature>
<feature type="region of interest" description="Disordered" evidence="1">
    <location>
        <begin position="1"/>
        <end position="28"/>
    </location>
</feature>
<feature type="compositionally biased region" description="Basic residues" evidence="1">
    <location>
        <begin position="235"/>
        <end position="245"/>
    </location>
</feature>
<feature type="compositionally biased region" description="Low complexity" evidence="1">
    <location>
        <begin position="98"/>
        <end position="120"/>
    </location>
</feature>
<dbReference type="Proteomes" id="UP000023152">
    <property type="component" value="Unassembled WGS sequence"/>
</dbReference>
<sequence>MNGAEISSSNNISNGNGNNNNNNNDKKIRASPSSLIVTNKSNVALHTYQPASLPSSLRASETNERIPATVGAPIAMASGPMLMHSEKPKKGITMNGRTSTSLSSSSSSSSSSSLSSSPSPNKNEGDTVHDDNNNNDNNNNNNNNNKNEDEDEEGDIMGMVYTVAVNSKKQDNSNSMVISRKLSQSKTRPALEVDSRSNGGHYDEEDDNDDDNDDSDAKVEHVHTKNQKQKDLYQRQRRHRRRLGPPRHFAAAQIRPQKKNRPLTITFHKPSVVYPRSFFSDEDNNNNNNNDSKKVISSAFASASAVATVVPPHSHHNFNPSQKCTHVNCQKKPVSSTTTDSQVQVTKQVPSPDTLLATIIRNSNEDGKKHQSLEELKLLYDEKLKVVHQHYRQLYHIHADTLSFQTILHDAVTDKAQQLAALCKENLLLMAKLTLCEQMTHSLQLHCFQ</sequence>
<gene>
    <name evidence="2" type="ORF">RFI_28312</name>
</gene>
<accession>X6M5Z8</accession>
<feature type="compositionally biased region" description="Polar residues" evidence="1">
    <location>
        <begin position="166"/>
        <end position="187"/>
    </location>
</feature>
<feature type="region of interest" description="Disordered" evidence="1">
    <location>
        <begin position="166"/>
        <end position="247"/>
    </location>
</feature>
<keyword evidence="3" id="KW-1185">Reference proteome</keyword>
<evidence type="ECO:0000313" key="3">
    <source>
        <dbReference type="Proteomes" id="UP000023152"/>
    </source>
</evidence>
<feature type="compositionally biased region" description="Acidic residues" evidence="1">
    <location>
        <begin position="203"/>
        <end position="214"/>
    </location>
</feature>
<organism evidence="2 3">
    <name type="scientific">Reticulomyxa filosa</name>
    <dbReference type="NCBI Taxonomy" id="46433"/>
    <lineage>
        <taxon>Eukaryota</taxon>
        <taxon>Sar</taxon>
        <taxon>Rhizaria</taxon>
        <taxon>Retaria</taxon>
        <taxon>Foraminifera</taxon>
        <taxon>Monothalamids</taxon>
        <taxon>Reticulomyxidae</taxon>
        <taxon>Reticulomyxa</taxon>
    </lineage>
</organism>
<evidence type="ECO:0000256" key="1">
    <source>
        <dbReference type="SAM" id="MobiDB-lite"/>
    </source>
</evidence>
<feature type="compositionally biased region" description="Basic and acidic residues" evidence="1">
    <location>
        <begin position="215"/>
        <end position="234"/>
    </location>
</feature>
<proteinExistence type="predicted"/>
<dbReference type="EMBL" id="ASPP01024385">
    <property type="protein sequence ID" value="ETO09076.1"/>
    <property type="molecule type" value="Genomic_DNA"/>
</dbReference>
<reference evidence="2 3" key="1">
    <citation type="journal article" date="2013" name="Curr. Biol.">
        <title>The Genome of the Foraminiferan Reticulomyxa filosa.</title>
        <authorList>
            <person name="Glockner G."/>
            <person name="Hulsmann N."/>
            <person name="Schleicher M."/>
            <person name="Noegel A.A."/>
            <person name="Eichinger L."/>
            <person name="Gallinger C."/>
            <person name="Pawlowski J."/>
            <person name="Sierra R."/>
            <person name="Euteneuer U."/>
            <person name="Pillet L."/>
            <person name="Moustafa A."/>
            <person name="Platzer M."/>
            <person name="Groth M."/>
            <person name="Szafranski K."/>
            <person name="Schliwa M."/>
        </authorList>
    </citation>
    <scope>NUCLEOTIDE SEQUENCE [LARGE SCALE GENOMIC DNA]</scope>
</reference>
<protein>
    <submittedName>
        <fullName evidence="2">Uncharacterized protein</fullName>
    </submittedName>
</protein>
<comment type="caution">
    <text evidence="2">The sequence shown here is derived from an EMBL/GenBank/DDBJ whole genome shotgun (WGS) entry which is preliminary data.</text>
</comment>
<feature type="compositionally biased region" description="Low complexity" evidence="1">
    <location>
        <begin position="1"/>
        <end position="23"/>
    </location>
</feature>
<feature type="compositionally biased region" description="Basic and acidic residues" evidence="1">
    <location>
        <begin position="123"/>
        <end position="132"/>
    </location>
</feature>
<feature type="region of interest" description="Disordered" evidence="1">
    <location>
        <begin position="84"/>
        <end position="151"/>
    </location>
</feature>